<dbReference type="PANTHER" id="PTHR45626:SF26">
    <property type="entry name" value="FAMILY HELICASE, PUTATIVE (AFU_ORTHOLOGUE AFUA_2G09120)-RELATED"/>
    <property type="match status" value="1"/>
</dbReference>
<dbReference type="OrthoDB" id="423221at2759"/>
<dbReference type="InterPro" id="IPR000330">
    <property type="entry name" value="SNF2_N"/>
</dbReference>
<dbReference type="PROSITE" id="PS00518">
    <property type="entry name" value="ZF_RING_1"/>
    <property type="match status" value="1"/>
</dbReference>
<dbReference type="HOGENOM" id="CLU_000796_0_0_1"/>
<evidence type="ECO:0000256" key="2">
    <source>
        <dbReference type="ARBA" id="ARBA00022679"/>
    </source>
</evidence>
<dbReference type="Gene3D" id="3.40.50.150">
    <property type="entry name" value="Vaccinia Virus protein VP39"/>
    <property type="match status" value="1"/>
</dbReference>
<dbReference type="SUPFAM" id="SSF52540">
    <property type="entry name" value="P-loop containing nucleoside triphosphate hydrolases"/>
    <property type="match status" value="2"/>
</dbReference>
<evidence type="ECO:0000256" key="4">
    <source>
        <dbReference type="ARBA" id="ARBA00022741"/>
    </source>
</evidence>
<evidence type="ECO:0000256" key="5">
    <source>
        <dbReference type="ARBA" id="ARBA00022771"/>
    </source>
</evidence>
<reference evidence="10 11" key="1">
    <citation type="journal article" date="2014" name="BMC Genomics">
        <title>Genome sequencing of four Aureobasidium pullulans varieties: biotechnological potential, stress tolerance, and description of new species.</title>
        <authorList>
            <person name="Gostin Ar C."/>
            <person name="Ohm R.A."/>
            <person name="Kogej T."/>
            <person name="Sonjak S."/>
            <person name="Turk M."/>
            <person name="Zajc J."/>
            <person name="Zalar P."/>
            <person name="Grube M."/>
            <person name="Sun H."/>
            <person name="Han J."/>
            <person name="Sharma A."/>
            <person name="Chiniquy J."/>
            <person name="Ngan C.Y."/>
            <person name="Lipzen A."/>
            <person name="Barry K."/>
            <person name="Grigoriev I.V."/>
            <person name="Gunde-Cimerman N."/>
        </authorList>
    </citation>
    <scope>NUCLEOTIDE SEQUENCE [LARGE SCALE GENOMIC DNA]</scope>
    <source>
        <strain evidence="10 11">CBS 147.97</strain>
    </source>
</reference>
<keyword evidence="5" id="KW-0863">Zinc-finger</keyword>
<keyword evidence="3" id="KW-0479">Metal-binding</keyword>
<evidence type="ECO:0000313" key="10">
    <source>
        <dbReference type="EMBL" id="KEQ72090.1"/>
    </source>
</evidence>
<feature type="non-terminal residue" evidence="10">
    <location>
        <position position="1"/>
    </location>
</feature>
<dbReference type="GO" id="GO:0008168">
    <property type="term" value="F:methyltransferase activity"/>
    <property type="evidence" value="ECO:0007669"/>
    <property type="project" value="UniProtKB-KW"/>
</dbReference>
<dbReference type="InterPro" id="IPR014001">
    <property type="entry name" value="Helicase_ATP-bd"/>
</dbReference>
<feature type="non-terminal residue" evidence="10">
    <location>
        <position position="1840"/>
    </location>
</feature>
<keyword evidence="7" id="KW-0862">Zinc</keyword>
<dbReference type="GO" id="GO:0016787">
    <property type="term" value="F:hydrolase activity"/>
    <property type="evidence" value="ECO:0007669"/>
    <property type="project" value="UniProtKB-KW"/>
</dbReference>
<dbReference type="GO" id="GO:0005634">
    <property type="term" value="C:nucleus"/>
    <property type="evidence" value="ECO:0007669"/>
    <property type="project" value="TreeGrafter"/>
</dbReference>
<dbReference type="InterPro" id="IPR027417">
    <property type="entry name" value="P-loop_NTPase"/>
</dbReference>
<dbReference type="InterPro" id="IPR050628">
    <property type="entry name" value="SNF2_RAD54_helicase_TF"/>
</dbReference>
<proteinExistence type="predicted"/>
<evidence type="ECO:0000259" key="9">
    <source>
        <dbReference type="PROSITE" id="PS51194"/>
    </source>
</evidence>
<dbReference type="GO" id="GO:0032259">
    <property type="term" value="P:methylation"/>
    <property type="evidence" value="ECO:0007669"/>
    <property type="project" value="UniProtKB-KW"/>
</dbReference>
<dbReference type="PROSITE" id="PS51194">
    <property type="entry name" value="HELICASE_CTER"/>
    <property type="match status" value="1"/>
</dbReference>
<keyword evidence="4" id="KW-0547">Nucleotide-binding</keyword>
<organism evidence="10 11">
    <name type="scientific">Aureobasidium namibiae CBS 147.97</name>
    <dbReference type="NCBI Taxonomy" id="1043004"/>
    <lineage>
        <taxon>Eukaryota</taxon>
        <taxon>Fungi</taxon>
        <taxon>Dikarya</taxon>
        <taxon>Ascomycota</taxon>
        <taxon>Pezizomycotina</taxon>
        <taxon>Dothideomycetes</taxon>
        <taxon>Dothideomycetidae</taxon>
        <taxon>Dothideales</taxon>
        <taxon>Saccotheciaceae</taxon>
        <taxon>Aureobasidium</taxon>
    </lineage>
</organism>
<dbReference type="Gene3D" id="3.40.50.300">
    <property type="entry name" value="P-loop containing nucleotide triphosphate hydrolases"/>
    <property type="match status" value="2"/>
</dbReference>
<dbReference type="InterPro" id="IPR001650">
    <property type="entry name" value="Helicase_C-like"/>
</dbReference>
<keyword evidence="11" id="KW-1185">Reference proteome</keyword>
<gene>
    <name evidence="10" type="ORF">M436DRAFT_10011</name>
</gene>
<dbReference type="GeneID" id="25407619"/>
<evidence type="ECO:0000313" key="11">
    <source>
        <dbReference type="Proteomes" id="UP000027730"/>
    </source>
</evidence>
<accession>A0A074WG85</accession>
<keyword evidence="8" id="KW-0067">ATP-binding</keyword>
<name>A0A074WG85_9PEZI</name>
<dbReference type="Pfam" id="PF00176">
    <property type="entry name" value="SNF2-rel_dom"/>
    <property type="match status" value="1"/>
</dbReference>
<dbReference type="CDD" id="cd18793">
    <property type="entry name" value="SF2_C_SNF"/>
    <property type="match status" value="1"/>
</dbReference>
<dbReference type="GO" id="GO:0005524">
    <property type="term" value="F:ATP binding"/>
    <property type="evidence" value="ECO:0007669"/>
    <property type="project" value="UniProtKB-KW"/>
</dbReference>
<dbReference type="GO" id="GO:0008094">
    <property type="term" value="F:ATP-dependent activity, acting on DNA"/>
    <property type="evidence" value="ECO:0007669"/>
    <property type="project" value="TreeGrafter"/>
</dbReference>
<sequence length="1840" mass="208034">VGPRPLRVATMCSGTESPLLAWDMISDCIRSKESNLVLKFEHVFSAEIVPYKQAYIERNFRPPIIFRDITEITSSTDGKATTAYGARVDIPDNVDMVIAGTACVDFSKLNNNQKTLEERGKSGDTFAAVLAYAKTYRPTMIVLENVFNAPWDDMLAEYESIDYVSAGVLVDSKNYYLPQTRQRGYMVCVDRSKLNDNGIDSAIFKRNFYNRMADFRRQVSSPLSSFILPNDDPLVTRASQSMIRQSVLDTSLRDADWAKCEIRHINTRRQQKLGIARPLTDWQESGSLVLPENCNRVWFRQQVERVWDFMDVALLRKANAKPELILDKYDAQYKTRIWDVSQNIDRFTDSAPFGVASCLTPTGIFYITDRGGPLTYTESLMLQGLPLDRISFTTETERQIQDLAGNAMSTTVVGSAIASALISGCQALPRVLTHQDQHKEAVFKSAITSRKELTFQPFSQAMVDRTNVVELQADARKSAAMCVCEGQIGLAEKAIQTCGECSHTSCLACGVKPIHEYGEPSVPERDEPENFIQKWRPRIPMVLKFSSSDNLIELKQKFLDAVRNVLRDPFAFKTFRRAVSWAIVYESSLARLELVLGVHVSCWNLYAKPDQALSGEDEVRKFFEEPIATSRVEENAFFGEKWQWRIPQQDSSFELLVRGCGQQVPSWTARLALQNYAEERVWSELRIEKHGNTNLPKHIEGTYEQIEGTYKLLPDCGTACESLYKRVESASGLSMFLLLDPARIGNPREDCFVFARDHSRLQYDQVREITARVDAKWRPELLTGDPSDLTVSLNGRWIDEDSCFLEAMDMRSEIRSDTLALTNTNCDVTKALVSLKFVLPSSIAHQRYQGQHRIKCEDKAFFEAFGWAMEPLRQVLAEQSARIPLAYHDCKECSPLLPEIRWRILTKANSREFAPYEDPETARKYEHAIKSRPEPVVIECKLEGNSVALDIGLNTTTLCHRAAGKLKLLTGSVDSVSWRLDTSWVEESSTKFPTFTLRNNSANAEFSRRISWADDIDLFDIQKKSLTWMKQQEEGVGTFFTVKEVEEALLPHLGWRLESEASAEVHVKGGILADHAGFGKTVTSLALIQSEFQEHGDGGILQKMQDSCVDEGRIDIAATLVICPTNLVDQWRTEVRRLLGYDDEELVVIERNDQLKKNCGTEVLRRAKIVILNKNVLASEHTKYFELLALYAAMPEYTGRSNRALESYLRDAASRVPQHLRIAEQKGVGSLKTHLRKTYKKTLRDPKYREYAEQSKRRKGRDYTSNKNAIEISEVDDLSVRQDYDNIDELTLLEMFRFNRLVVDEFSYTEPRELVMYCNIKAHKRWALSATPKLKDTYDVSRMARFLGINLPVGASGPGLLSIANLQALRKDMTNLEVFETFRELPSRTTQKRIHTLSQLFLDTFLRQNVMKSDQYPYQDVIVPITLNADNRLVYTDLSQKLNSQDMRIRRGAKKSGELSVMPNVTSAEEALLRVAAVFNPLKRLSTGSRQQGVKLGLEALVEQSEADHRTAQQVLEDSIRVCLVEIPRSINAFSTWVEDVVATNALRDRGVANEIGEMAGREPSMLATVERTRPEYKGKPEEIAKQKTSEVVGNAKAYASSTRTLRFVTNALKYGRRHQNPSDSLTCDGEYCENNISQSSKLHLSADCGHAMCDGCIQASKNLLGICPVTGCKKDVKSYHLLDLDKIGPSTASRFGRKADELIKLLETIEAKNQQAIVFVQGGDRITEMMNILDNAAIKYHQLSVSNGDKATKVSFAPFTNDKKTTVLILNSDDESAAGANLTNANHVIFFSPLLKRSQYDYDAQMAQAIGRVRRPGQKYEVHVYRFVSLDTIDVDILE</sequence>
<dbReference type="GO" id="GO:0006281">
    <property type="term" value="P:DNA repair"/>
    <property type="evidence" value="ECO:0007669"/>
    <property type="project" value="TreeGrafter"/>
</dbReference>
<evidence type="ECO:0000256" key="3">
    <source>
        <dbReference type="ARBA" id="ARBA00022723"/>
    </source>
</evidence>
<evidence type="ECO:0000256" key="6">
    <source>
        <dbReference type="ARBA" id="ARBA00022801"/>
    </source>
</evidence>
<keyword evidence="6" id="KW-0378">Hydrolase</keyword>
<dbReference type="PANTHER" id="PTHR45626">
    <property type="entry name" value="TRANSCRIPTION TERMINATION FACTOR 2-RELATED"/>
    <property type="match status" value="1"/>
</dbReference>
<dbReference type="InterPro" id="IPR017907">
    <property type="entry name" value="Znf_RING_CS"/>
</dbReference>
<dbReference type="SMART" id="SM00487">
    <property type="entry name" value="DEXDc"/>
    <property type="match status" value="1"/>
</dbReference>
<dbReference type="Proteomes" id="UP000027730">
    <property type="component" value="Unassembled WGS sequence"/>
</dbReference>
<dbReference type="SUPFAM" id="SSF53335">
    <property type="entry name" value="S-adenosyl-L-methionine-dependent methyltransferases"/>
    <property type="match status" value="1"/>
</dbReference>
<dbReference type="Pfam" id="PF00271">
    <property type="entry name" value="Helicase_C"/>
    <property type="match status" value="1"/>
</dbReference>
<dbReference type="Pfam" id="PF00145">
    <property type="entry name" value="DNA_methylase"/>
    <property type="match status" value="1"/>
</dbReference>
<dbReference type="InterPro" id="IPR001525">
    <property type="entry name" value="C5_MeTfrase"/>
</dbReference>
<dbReference type="InterPro" id="IPR049730">
    <property type="entry name" value="SNF2/RAD54-like_C"/>
</dbReference>
<dbReference type="EMBL" id="KL584712">
    <property type="protein sequence ID" value="KEQ72090.1"/>
    <property type="molecule type" value="Genomic_DNA"/>
</dbReference>
<dbReference type="RefSeq" id="XP_013426074.1">
    <property type="nucleotide sequence ID" value="XM_013570620.1"/>
</dbReference>
<dbReference type="STRING" id="1043004.A0A074WG85"/>
<dbReference type="InterPro" id="IPR029063">
    <property type="entry name" value="SAM-dependent_MTases_sf"/>
</dbReference>
<evidence type="ECO:0000256" key="7">
    <source>
        <dbReference type="ARBA" id="ARBA00022833"/>
    </source>
</evidence>
<feature type="domain" description="Helicase C-terminal" evidence="9">
    <location>
        <begin position="1702"/>
        <end position="1840"/>
    </location>
</feature>
<evidence type="ECO:0000256" key="8">
    <source>
        <dbReference type="ARBA" id="ARBA00022840"/>
    </source>
</evidence>
<keyword evidence="1" id="KW-0489">Methyltransferase</keyword>
<keyword evidence="2" id="KW-0808">Transferase</keyword>
<protein>
    <recommendedName>
        <fullName evidence="9">Helicase C-terminal domain-containing protein</fullName>
    </recommendedName>
</protein>
<dbReference type="GO" id="GO:0008270">
    <property type="term" value="F:zinc ion binding"/>
    <property type="evidence" value="ECO:0007669"/>
    <property type="project" value="UniProtKB-KW"/>
</dbReference>
<evidence type="ECO:0000256" key="1">
    <source>
        <dbReference type="ARBA" id="ARBA00022603"/>
    </source>
</evidence>